<sequence>MDAGITVMLDKQQTNQLKNYVFEMTKEAIDQARIDTGLERPFLKGKEMAKYLNVSYTTFLKFKRMGLPVILLEKMELFSKEECKKWILSHQI</sequence>
<dbReference type="EMBL" id="FKLM01000046">
    <property type="protein sequence ID" value="SAM50299.1"/>
    <property type="molecule type" value="Genomic_DNA"/>
</dbReference>
<reference evidence="1 4" key="2">
    <citation type="submission" date="2019-10" db="EMBL/GenBank/DDBJ databases">
        <title>Evolutionary dynamics of vancomycin-resistant Enterococcus faecium during gastrointestinal tract colonization and bloodstream infection in immunocompromised pediatric patients.</title>
        <authorList>
            <person name="Chilambi G.S."/>
            <person name="Nordstrom H.R."/>
            <person name="Evans D.R."/>
            <person name="Ferrolino J."/>
            <person name="Hayden R.T."/>
            <person name="Maron G.M."/>
            <person name="Vo A.N."/>
            <person name="Gilmore M.S."/>
            <person name="Wolf J."/>
            <person name="Rosch J.W."/>
            <person name="Van Tyne D."/>
        </authorList>
    </citation>
    <scope>NUCLEOTIDE SEQUENCE [LARGE SCALE GENOMIC DNA]</scope>
    <source>
        <strain evidence="1 4">VRECG27</strain>
    </source>
</reference>
<dbReference type="AlphaFoldDB" id="A0A286V759"/>
<proteinExistence type="predicted"/>
<evidence type="ECO:0000313" key="3">
    <source>
        <dbReference type="Proteomes" id="UP000183509"/>
    </source>
</evidence>
<comment type="caution">
    <text evidence="1">The sequence shown here is derived from an EMBL/GenBank/DDBJ whole genome shotgun (WGS) entry which is preliminary data.</text>
</comment>
<evidence type="ECO:0000313" key="4">
    <source>
        <dbReference type="Proteomes" id="UP000469871"/>
    </source>
</evidence>
<accession>A0A286V759</accession>
<dbReference type="OMA" id="ECKKWIL"/>
<dbReference type="Proteomes" id="UP000183509">
    <property type="component" value="Unassembled WGS sequence"/>
</dbReference>
<evidence type="ECO:0000313" key="2">
    <source>
        <dbReference type="EMBL" id="SAM50299.1"/>
    </source>
</evidence>
<evidence type="ECO:0000313" key="1">
    <source>
        <dbReference type="EMBL" id="KAB7571707.1"/>
    </source>
</evidence>
<reference evidence="2 3" key="1">
    <citation type="submission" date="2016-04" db="EMBL/GenBank/DDBJ databases">
        <authorList>
            <person name="Millard A."/>
        </authorList>
    </citation>
    <scope>NUCLEOTIDE SEQUENCE [LARGE SCALE GENOMIC DNA]</scope>
    <source>
        <strain evidence="2">Isolate 22</strain>
    </source>
</reference>
<gene>
    <name evidence="2" type="ORF">DTPHA_602180</name>
    <name evidence="1" type="ORF">GBM73_18150</name>
</gene>
<dbReference type="Proteomes" id="UP000469871">
    <property type="component" value="Unassembled WGS sequence"/>
</dbReference>
<name>A0A286V759_ENTFC</name>
<protein>
    <submittedName>
        <fullName evidence="2">Excisionase family DNA binding domain protein</fullName>
    </submittedName>
</protein>
<dbReference type="EMBL" id="WEFP01000036">
    <property type="protein sequence ID" value="KAB7571707.1"/>
    <property type="molecule type" value="Genomic_DNA"/>
</dbReference>
<organism evidence="1 4">
    <name type="scientific">Enterococcus faecium</name>
    <name type="common">Streptococcus faecium</name>
    <dbReference type="NCBI Taxonomy" id="1352"/>
    <lineage>
        <taxon>Bacteria</taxon>
        <taxon>Bacillati</taxon>
        <taxon>Bacillota</taxon>
        <taxon>Bacilli</taxon>
        <taxon>Lactobacillales</taxon>
        <taxon>Enterococcaceae</taxon>
        <taxon>Enterococcus</taxon>
    </lineage>
</organism>